<proteinExistence type="inferred from homology"/>
<dbReference type="InterPro" id="IPR008979">
    <property type="entry name" value="Galactose-bd-like_sf"/>
</dbReference>
<dbReference type="AlphaFoldDB" id="A0A6N8ERV9"/>
<protein>
    <recommendedName>
        <fullName evidence="3">Glycoside hydrolase 35 catalytic domain-containing protein</fullName>
    </recommendedName>
</protein>
<dbReference type="PRINTS" id="PR00742">
    <property type="entry name" value="GLHYDRLASE35"/>
</dbReference>
<evidence type="ECO:0000313" key="4">
    <source>
        <dbReference type="EMBL" id="MUG21473.1"/>
    </source>
</evidence>
<sequence length="988" mass="106755">MGFTKIQQKLARSDSSLSIRIRVRSEAAVSFGGNAVRIGGESVLLLSASLFYFRIPREHWRERMEQVKALGYNSIDVYFPWNFHERRENVWDFEGMRDAETFLRLAAEAGLWVIARPGPYICSEWDGGGLPAYLYAKQPPMKLRDNDPVFLEHVGRWYDKIMPILQKQQAGAGGSVICVQLDNELDFYDCDDPKGYISALRDLALTYGIRVPLTACAGQGGLLQASGLAEGVVPTCNFYPHDRDPEFESKALHYREKLADLHVPLLVTETNRTHYLLRRLLSAGAKLLGPYLQVSGTNFGFTNATNNWGKPLAFLASDYDFGGMISPEGHIRPEAYEGRLLGRLIRAYGAALAEAEPAAKPAWKAEGDTEHVFGPFALGLAGGGQLVFITNGDERDKRIALRAADEGLLLPSSGTLKLCGLRSLALPVDVPLSVWGLPGRIVYSTAELYMAERQEGGTVLAFHAAGSGEIALAIDAPVASAAAEQATLEQTDRQLRVRFAGTGTALCRIRLEDGRLLTLIVTDYLKALYTESISINGKITVTLPSAETEQPADNVAGNWRLSLADGGKLGGYADKVGEASSQAPFLEQLGVYRGFAWYEASALVPVGAKIRGFLVRQGSDVISLYAGGRYIGTATPGGRSAFISAEMEDFPGGTLGLQVRAEIWGHTNFDDARLPGLRLPALKGISGLTAVTRVRDISSNWRVFQRAAEAIGAGVAEVRGTARTGKTAKAEMIDKAKMIDKTDKIARIDPADESLWPLVGFGGWLTADQRSHEIFRREFEPSSGAAAWVLHFKGLEAEARLEVNGNDAGPVRRFDPFIDITPYVTPGETVRLTVYLKRTLGQSAGRVIIYEGYAANGFTVFAAEEPQLTASAEAAQASAAAQELPLTLASGAAGWLFGRVKSSAAGKGWRVRAAGSGLKLTVFMGERIVGRLWLPGGAARPVIAGGSADSFYLPGPWLGAEGEPLSIFLEAVDPQAHGKLESLDFIPV</sequence>
<organism evidence="4 5">
    <name type="scientific">Paenibacillus macerans</name>
    <name type="common">Bacillus macerans</name>
    <dbReference type="NCBI Taxonomy" id="44252"/>
    <lineage>
        <taxon>Bacteria</taxon>
        <taxon>Bacillati</taxon>
        <taxon>Bacillota</taxon>
        <taxon>Bacilli</taxon>
        <taxon>Bacillales</taxon>
        <taxon>Paenibacillaceae</taxon>
        <taxon>Paenibacillus</taxon>
    </lineage>
</organism>
<dbReference type="Pfam" id="PF01301">
    <property type="entry name" value="Glyco_hydro_35"/>
    <property type="match status" value="1"/>
</dbReference>
<dbReference type="Gene3D" id="3.20.20.80">
    <property type="entry name" value="Glycosidases"/>
    <property type="match status" value="1"/>
</dbReference>
<dbReference type="Proteomes" id="UP000442469">
    <property type="component" value="Unassembled WGS sequence"/>
</dbReference>
<evidence type="ECO:0000256" key="1">
    <source>
        <dbReference type="ARBA" id="ARBA00009809"/>
    </source>
</evidence>
<dbReference type="SUPFAM" id="SSF51445">
    <property type="entry name" value="(Trans)glycosidases"/>
    <property type="match status" value="1"/>
</dbReference>
<gene>
    <name evidence="4" type="ORF">GNQ08_03390</name>
</gene>
<reference evidence="4 5" key="1">
    <citation type="submission" date="2019-11" db="EMBL/GenBank/DDBJ databases">
        <title>Draft genome sequences of five Paenibacillus species of dairy origin.</title>
        <authorList>
            <person name="Olajide A.M."/>
            <person name="Chen S."/>
            <person name="Lapointe G."/>
        </authorList>
    </citation>
    <scope>NUCLEOTIDE SEQUENCE [LARGE SCALE GENOMIC DNA]</scope>
    <source>
        <strain evidence="4 5">3CT49</strain>
    </source>
</reference>
<feature type="domain" description="Glycoside hydrolase 35 catalytic" evidence="3">
    <location>
        <begin position="38"/>
        <end position="335"/>
    </location>
</feature>
<evidence type="ECO:0000313" key="5">
    <source>
        <dbReference type="Proteomes" id="UP000442469"/>
    </source>
</evidence>
<dbReference type="Gene3D" id="2.102.20.10">
    <property type="entry name" value="Beta-galactosidase, domain 2"/>
    <property type="match status" value="1"/>
</dbReference>
<evidence type="ECO:0000259" key="3">
    <source>
        <dbReference type="Pfam" id="PF01301"/>
    </source>
</evidence>
<dbReference type="InterPro" id="IPR001944">
    <property type="entry name" value="Glycoside_Hdrlase_35"/>
</dbReference>
<dbReference type="EMBL" id="WNZZ01000002">
    <property type="protein sequence ID" value="MUG21473.1"/>
    <property type="molecule type" value="Genomic_DNA"/>
</dbReference>
<dbReference type="InterPro" id="IPR037110">
    <property type="entry name" value="Betagal_dom2_sf"/>
</dbReference>
<dbReference type="InterPro" id="IPR031330">
    <property type="entry name" value="Gly_Hdrlase_35_cat"/>
</dbReference>
<comment type="caution">
    <text evidence="4">The sequence shown here is derived from an EMBL/GenBank/DDBJ whole genome shotgun (WGS) entry which is preliminary data.</text>
</comment>
<name>A0A6N8ERV9_PAEMA</name>
<dbReference type="GO" id="GO:0004553">
    <property type="term" value="F:hydrolase activity, hydrolyzing O-glycosyl compounds"/>
    <property type="evidence" value="ECO:0007669"/>
    <property type="project" value="InterPro"/>
</dbReference>
<dbReference type="Gene3D" id="2.60.120.260">
    <property type="entry name" value="Galactose-binding domain-like"/>
    <property type="match status" value="1"/>
</dbReference>
<comment type="similarity">
    <text evidence="1 2">Belongs to the glycosyl hydrolase 35 family.</text>
</comment>
<accession>A0A6N8ERV9</accession>
<dbReference type="InterPro" id="IPR017853">
    <property type="entry name" value="GH"/>
</dbReference>
<dbReference type="SUPFAM" id="SSF49785">
    <property type="entry name" value="Galactose-binding domain-like"/>
    <property type="match status" value="1"/>
</dbReference>
<dbReference type="GO" id="GO:0005975">
    <property type="term" value="P:carbohydrate metabolic process"/>
    <property type="evidence" value="ECO:0007669"/>
    <property type="project" value="InterPro"/>
</dbReference>
<evidence type="ECO:0000256" key="2">
    <source>
        <dbReference type="RuleBase" id="RU003679"/>
    </source>
</evidence>
<dbReference type="PANTHER" id="PTHR23421">
    <property type="entry name" value="BETA-GALACTOSIDASE RELATED"/>
    <property type="match status" value="1"/>
</dbReference>